<dbReference type="AlphaFoldDB" id="A0A5S6Q5Y5"/>
<organism evidence="1 2">
    <name type="scientific">Trichuris muris</name>
    <name type="common">Mouse whipworm</name>
    <dbReference type="NCBI Taxonomy" id="70415"/>
    <lineage>
        <taxon>Eukaryota</taxon>
        <taxon>Metazoa</taxon>
        <taxon>Ecdysozoa</taxon>
        <taxon>Nematoda</taxon>
        <taxon>Enoplea</taxon>
        <taxon>Dorylaimia</taxon>
        <taxon>Trichinellida</taxon>
        <taxon>Trichuridae</taxon>
        <taxon>Trichuris</taxon>
    </lineage>
</organism>
<accession>A0A5S6Q5Y5</accession>
<reference evidence="2" key="1">
    <citation type="submission" date="2019-12" db="UniProtKB">
        <authorList>
            <consortium name="WormBaseParasite"/>
        </authorList>
    </citation>
    <scope>IDENTIFICATION</scope>
</reference>
<name>A0A5S6Q5Y5_TRIMR</name>
<evidence type="ECO:0000313" key="1">
    <source>
        <dbReference type="Proteomes" id="UP000046395"/>
    </source>
</evidence>
<evidence type="ECO:0000313" key="2">
    <source>
        <dbReference type="WBParaSite" id="TMUE_1000002686.1"/>
    </source>
</evidence>
<dbReference type="WBParaSite" id="TMUE_1000002686.1">
    <property type="protein sequence ID" value="TMUE_1000002686.1"/>
    <property type="gene ID" value="WBGene00295040"/>
</dbReference>
<proteinExistence type="predicted"/>
<sequence length="105" mass="11842">MTTTVLAIFDTDRKLLRTEIPSLLGGVLKMLTSTSYMDPTHSEQRVTVLMDLLHLQYAVLQLVLNCSDEIMEYNKNAVESLPSIIFNIITSIPSEACEIRKDLIL</sequence>
<protein>
    <submittedName>
        <fullName evidence="2">Uncharacterized protein</fullName>
    </submittedName>
</protein>
<dbReference type="Proteomes" id="UP000046395">
    <property type="component" value="Unassembled WGS sequence"/>
</dbReference>
<keyword evidence="1" id="KW-1185">Reference proteome</keyword>